<dbReference type="NCBIfam" id="NF010191">
    <property type="entry name" value="PRK13670.1"/>
    <property type="match status" value="1"/>
</dbReference>
<comment type="function">
    <text evidence="3">Catalyzes the formation of N(4)-acetylcytidine (ac(4)C) at the wobble position of elongator tRNA(Met), using acetate and ATP as substrates. First activates an acetate ion to form acetyladenylate (Ac-AMP) and then transfers the acetyl group to tRNA to form ac(4)C34.</text>
</comment>
<dbReference type="HAMAP" id="MF_01539">
    <property type="entry name" value="TmcAL"/>
    <property type="match status" value="1"/>
</dbReference>
<feature type="binding site" evidence="3">
    <location>
        <begin position="7"/>
        <end position="20"/>
    </location>
    <ligand>
        <name>ATP</name>
        <dbReference type="ChEBI" id="CHEBI:30616"/>
    </ligand>
</feature>
<evidence type="ECO:0000313" key="4">
    <source>
        <dbReference type="EMBL" id="MBP0724798.1"/>
    </source>
</evidence>
<evidence type="ECO:0000256" key="2">
    <source>
        <dbReference type="ARBA" id="ARBA00022694"/>
    </source>
</evidence>
<keyword evidence="5" id="KW-1185">Reference proteome</keyword>
<comment type="similarity">
    <text evidence="3">Belongs to the TmcAL family.</text>
</comment>
<dbReference type="EC" id="6.3.4.-" evidence="3"/>
<dbReference type="GO" id="GO:0005524">
    <property type="term" value="F:ATP binding"/>
    <property type="evidence" value="ECO:0007669"/>
    <property type="project" value="UniProtKB-KW"/>
</dbReference>
<dbReference type="PANTHER" id="PTHR37825">
    <property type="entry name" value="TRNA(MET) CYTIDINE ACETATE LIGASE"/>
    <property type="match status" value="1"/>
</dbReference>
<protein>
    <recommendedName>
        <fullName evidence="3">tRNA(Met) cytidine acetate ligase</fullName>
        <ecNumber evidence="3">6.3.4.-</ecNumber>
    </recommendedName>
</protein>
<dbReference type="Gene3D" id="3.40.50.620">
    <property type="entry name" value="HUPs"/>
    <property type="match status" value="1"/>
</dbReference>
<evidence type="ECO:0000313" key="5">
    <source>
        <dbReference type="Proteomes" id="UP000682134"/>
    </source>
</evidence>
<proteinExistence type="inferred from homology"/>
<dbReference type="AlphaFoldDB" id="A0A940NTY4"/>
<organism evidence="4 5">
    <name type="scientific">Gottfriedia endophytica</name>
    <dbReference type="NCBI Taxonomy" id="2820819"/>
    <lineage>
        <taxon>Bacteria</taxon>
        <taxon>Bacillati</taxon>
        <taxon>Bacillota</taxon>
        <taxon>Bacilli</taxon>
        <taxon>Bacillales</taxon>
        <taxon>Bacillaceae</taxon>
        <taxon>Gottfriedia</taxon>
    </lineage>
</organism>
<keyword evidence="3" id="KW-0820">tRNA-binding</keyword>
<dbReference type="RefSeq" id="WP_209403676.1">
    <property type="nucleotide sequence ID" value="NZ_JAGIYQ010000003.1"/>
</dbReference>
<reference evidence="4" key="1">
    <citation type="submission" date="2021-04" db="EMBL/GenBank/DDBJ databases">
        <title>Genome seq and assembly of Bacillus sp.</title>
        <authorList>
            <person name="Chhetri G."/>
        </authorList>
    </citation>
    <scope>NUCLEOTIDE SEQUENCE</scope>
    <source>
        <strain evidence="4">RG28</strain>
    </source>
</reference>
<feature type="binding site" evidence="3">
    <location>
        <position position="101"/>
    </location>
    <ligand>
        <name>ATP</name>
        <dbReference type="ChEBI" id="CHEBI:30616"/>
    </ligand>
</feature>
<evidence type="ECO:0000256" key="1">
    <source>
        <dbReference type="ARBA" id="ARBA00022598"/>
    </source>
</evidence>
<keyword evidence="2 3" id="KW-0819">tRNA processing</keyword>
<dbReference type="PANTHER" id="PTHR37825:SF1">
    <property type="entry name" value="TRNA(MET) CYTIDINE ACETATE LIGASE"/>
    <property type="match status" value="1"/>
</dbReference>
<sequence length="413" mass="47049">MKSVGIVVEYNPLHNGHLYHLNESKKAANADCVIAVMSGQFLQRGEPAIVPKNIRTKMALQAGADLVIELPYAFSAQHATYFAKGAVSILHSLECSALCFGSEDGDINRFTKFLDHKKRQQSLIDQEVKQMIAQGMSYPTAYSKALSQVIGLQDEFDITRPNNILGIQYIEAIDYFKSSIKPLTIKRIAADYHDETIDHTSIASATAIRKVLSTTNQELYNQYVPSSTSLELNNYLQTTKLFHSWEAYFHLLKYKCLTASAYELNNIYEAVEGLELRVLQKIKQASSFEQLMNEVKTKRYTWTRIQRLLTHILTNTSKDQMSEYLNDGHVLYIRLLGMTEKGKEYIRLKKKNLSIPIYHNVNQQNQHDLLLDVKATNTYASVLSSGLQNDLMKTEFSQYPILYQSTSKSFLKV</sequence>
<keyword evidence="3" id="KW-0963">Cytoplasm</keyword>
<dbReference type="EMBL" id="JAGIYQ010000003">
    <property type="protein sequence ID" value="MBP0724798.1"/>
    <property type="molecule type" value="Genomic_DNA"/>
</dbReference>
<dbReference type="GO" id="GO:0000049">
    <property type="term" value="F:tRNA binding"/>
    <property type="evidence" value="ECO:0007669"/>
    <property type="project" value="UniProtKB-KW"/>
</dbReference>
<evidence type="ECO:0000256" key="3">
    <source>
        <dbReference type="HAMAP-Rule" id="MF_01539"/>
    </source>
</evidence>
<dbReference type="GO" id="GO:0006400">
    <property type="term" value="P:tRNA modification"/>
    <property type="evidence" value="ECO:0007669"/>
    <property type="project" value="UniProtKB-UniRule"/>
</dbReference>
<comment type="subcellular location">
    <subcellularLocation>
        <location evidence="3">Cytoplasm</location>
    </subcellularLocation>
</comment>
<name>A0A940NTY4_9BACI</name>
<dbReference type="GO" id="GO:0005737">
    <property type="term" value="C:cytoplasm"/>
    <property type="evidence" value="ECO:0007669"/>
    <property type="project" value="UniProtKB-SubCell"/>
</dbReference>
<feature type="binding site" evidence="3">
    <location>
        <begin position="187"/>
        <end position="188"/>
    </location>
    <ligand>
        <name>ATP</name>
        <dbReference type="ChEBI" id="CHEBI:30616"/>
    </ligand>
</feature>
<comment type="catalytic activity">
    <reaction evidence="3">
        <text>cytidine(34) in elongator tRNA(Met) + acetate + ATP = N(4)-acetylcytidine(34) in elongator tRNA(Met) + AMP + diphosphate</text>
        <dbReference type="Rhea" id="RHEA:58144"/>
        <dbReference type="Rhea" id="RHEA-COMP:10693"/>
        <dbReference type="Rhea" id="RHEA-COMP:10694"/>
        <dbReference type="ChEBI" id="CHEBI:30089"/>
        <dbReference type="ChEBI" id="CHEBI:30616"/>
        <dbReference type="ChEBI" id="CHEBI:33019"/>
        <dbReference type="ChEBI" id="CHEBI:74900"/>
        <dbReference type="ChEBI" id="CHEBI:82748"/>
        <dbReference type="ChEBI" id="CHEBI:456215"/>
    </reaction>
</comment>
<dbReference type="InterPro" id="IPR008513">
    <property type="entry name" value="tRNA(Met)_cyd_acetate_ligase"/>
</dbReference>
<dbReference type="InterPro" id="IPR014729">
    <property type="entry name" value="Rossmann-like_a/b/a_fold"/>
</dbReference>
<keyword evidence="3" id="KW-0547">Nucleotide-binding</keyword>
<dbReference type="Proteomes" id="UP000682134">
    <property type="component" value="Unassembled WGS sequence"/>
</dbReference>
<keyword evidence="3" id="KW-0694">RNA-binding</keyword>
<dbReference type="SUPFAM" id="SSF52374">
    <property type="entry name" value="Nucleotidylyl transferase"/>
    <property type="match status" value="1"/>
</dbReference>
<dbReference type="Pfam" id="PF05636">
    <property type="entry name" value="HIGH_NTase1"/>
    <property type="match status" value="1"/>
</dbReference>
<keyword evidence="1 3" id="KW-0436">Ligase</keyword>
<feature type="binding site" evidence="3">
    <location>
        <position position="162"/>
    </location>
    <ligand>
        <name>ATP</name>
        <dbReference type="ChEBI" id="CHEBI:30616"/>
    </ligand>
</feature>
<accession>A0A940NTY4</accession>
<keyword evidence="3" id="KW-0067">ATP-binding</keyword>
<dbReference type="GO" id="GO:0016879">
    <property type="term" value="F:ligase activity, forming carbon-nitrogen bonds"/>
    <property type="evidence" value="ECO:0007669"/>
    <property type="project" value="UniProtKB-UniRule"/>
</dbReference>
<comment type="caution">
    <text evidence="4">The sequence shown here is derived from an EMBL/GenBank/DDBJ whole genome shotgun (WGS) entry which is preliminary data.</text>
</comment>
<gene>
    <name evidence="3" type="primary">tmcAL</name>
    <name evidence="4" type="ORF">J5Y03_06290</name>
</gene>